<dbReference type="EMBL" id="JACRDE010000416">
    <property type="protein sequence ID" value="MBI5250989.1"/>
    <property type="molecule type" value="Genomic_DNA"/>
</dbReference>
<evidence type="ECO:0000313" key="1">
    <source>
        <dbReference type="EMBL" id="MBI5250989.1"/>
    </source>
</evidence>
<sequence length="195" mass="21569">MQPSSLSPSSEGRIIAADSDLEKYCALAVEAGATHAKQIHPSSVVTAPWVRLKCQFGCPGYGRGHCCPPHTPTSDQTRAILDCYQRAILFHVEIPGMDGRGKDYQKYLDTLVELEGEFFKDQYYRAFLFLAGPCRQCKKCGAAEGKPCASPWKARPSMEGCGIDVYQTARNSGFSIQTLREKTDPGNRYCLMMVD</sequence>
<organism evidence="1 2">
    <name type="scientific">Desulfomonile tiedjei</name>
    <dbReference type="NCBI Taxonomy" id="2358"/>
    <lineage>
        <taxon>Bacteria</taxon>
        <taxon>Pseudomonadati</taxon>
        <taxon>Thermodesulfobacteriota</taxon>
        <taxon>Desulfomonilia</taxon>
        <taxon>Desulfomonilales</taxon>
        <taxon>Desulfomonilaceae</taxon>
        <taxon>Desulfomonile</taxon>
    </lineage>
</organism>
<reference evidence="1" key="1">
    <citation type="submission" date="2020-07" db="EMBL/GenBank/DDBJ databases">
        <title>Huge and variable diversity of episymbiotic CPR bacteria and DPANN archaea in groundwater ecosystems.</title>
        <authorList>
            <person name="He C.Y."/>
            <person name="Keren R."/>
            <person name="Whittaker M."/>
            <person name="Farag I.F."/>
            <person name="Doudna J."/>
            <person name="Cate J.H.D."/>
            <person name="Banfield J.F."/>
        </authorList>
    </citation>
    <scope>NUCLEOTIDE SEQUENCE</scope>
    <source>
        <strain evidence="1">NC_groundwater_1664_Pr3_B-0.1um_52_9</strain>
    </source>
</reference>
<proteinExistence type="predicted"/>
<dbReference type="Pfam" id="PF10050">
    <property type="entry name" value="DUF2284"/>
    <property type="match status" value="1"/>
</dbReference>
<name>A0A9D6V529_9BACT</name>
<evidence type="ECO:0000313" key="2">
    <source>
        <dbReference type="Proteomes" id="UP000807825"/>
    </source>
</evidence>
<protein>
    <submittedName>
        <fullName evidence="1">DUF2284 domain-containing protein</fullName>
    </submittedName>
</protein>
<dbReference type="InterPro" id="IPR019271">
    <property type="entry name" value="DUF2284_metal-binding"/>
</dbReference>
<gene>
    <name evidence="1" type="ORF">HY912_15985</name>
</gene>
<comment type="caution">
    <text evidence="1">The sequence shown here is derived from an EMBL/GenBank/DDBJ whole genome shotgun (WGS) entry which is preliminary data.</text>
</comment>
<dbReference type="Proteomes" id="UP000807825">
    <property type="component" value="Unassembled WGS sequence"/>
</dbReference>
<dbReference type="AlphaFoldDB" id="A0A9D6V529"/>
<accession>A0A9D6V529</accession>